<evidence type="ECO:0000256" key="3">
    <source>
        <dbReference type="ARBA" id="ARBA00022833"/>
    </source>
</evidence>
<dbReference type="Pfam" id="PF04828">
    <property type="entry name" value="GFA"/>
    <property type="match status" value="1"/>
</dbReference>
<dbReference type="InterPro" id="IPR011057">
    <property type="entry name" value="Mss4-like_sf"/>
</dbReference>
<comment type="similarity">
    <text evidence="1">Belongs to the Gfa family.</text>
</comment>
<dbReference type="Proteomes" id="UP001355207">
    <property type="component" value="Chromosome 6"/>
</dbReference>
<dbReference type="InterPro" id="IPR006913">
    <property type="entry name" value="CENP-V/GFA"/>
</dbReference>
<dbReference type="AlphaFoldDB" id="A0AAX4JZL6"/>
<evidence type="ECO:0000256" key="2">
    <source>
        <dbReference type="ARBA" id="ARBA00022723"/>
    </source>
</evidence>
<feature type="domain" description="CENP-V/GFA" evidence="5">
    <location>
        <begin position="6"/>
        <end position="122"/>
    </location>
</feature>
<dbReference type="GeneID" id="91095897"/>
<dbReference type="GO" id="GO:0016846">
    <property type="term" value="F:carbon-sulfur lyase activity"/>
    <property type="evidence" value="ECO:0007669"/>
    <property type="project" value="InterPro"/>
</dbReference>
<name>A0AAX4JZL6_9TREE</name>
<keyword evidence="2" id="KW-0479">Metal-binding</keyword>
<reference evidence="6 7" key="1">
    <citation type="submission" date="2024-01" db="EMBL/GenBank/DDBJ databases">
        <title>Comparative genomics of Cryptococcus and Kwoniella reveals pathogenesis evolution and contrasting modes of karyotype evolution via chromosome fusion or intercentromeric recombination.</title>
        <authorList>
            <person name="Coelho M.A."/>
            <person name="David-Palma M."/>
            <person name="Shea T."/>
            <person name="Bowers K."/>
            <person name="McGinley-Smith S."/>
            <person name="Mohammad A.W."/>
            <person name="Gnirke A."/>
            <person name="Yurkov A.M."/>
            <person name="Nowrousian M."/>
            <person name="Sun S."/>
            <person name="Cuomo C.A."/>
            <person name="Heitman J."/>
        </authorList>
    </citation>
    <scope>NUCLEOTIDE SEQUENCE [LARGE SCALE GENOMIC DNA]</scope>
    <source>
        <strain evidence="6 7">CBS 6074</strain>
    </source>
</reference>
<dbReference type="SUPFAM" id="SSF51316">
    <property type="entry name" value="Mss4-like"/>
    <property type="match status" value="1"/>
</dbReference>
<evidence type="ECO:0000313" key="7">
    <source>
        <dbReference type="Proteomes" id="UP001355207"/>
    </source>
</evidence>
<sequence length="134" mass="14575">MSENTITGSCNCEFIKITIPKPESLVLCHCINCRKSGGSLTSANFPTNPKDMKVQGSELKQYQNKGTSGNSVTRNFCGNCGSPLWTAISDPNTVFVKGGLFEPHSIPAPSAHLFAKNMEDWEVVHEGASRLEEQ</sequence>
<protein>
    <recommendedName>
        <fullName evidence="5">CENP-V/GFA domain-containing protein</fullName>
    </recommendedName>
</protein>
<keyword evidence="7" id="KW-1185">Reference proteome</keyword>
<keyword evidence="4" id="KW-0456">Lyase</keyword>
<dbReference type="RefSeq" id="XP_066077057.1">
    <property type="nucleotide sequence ID" value="XM_066220960.1"/>
</dbReference>
<proteinExistence type="inferred from homology"/>
<evidence type="ECO:0000256" key="4">
    <source>
        <dbReference type="ARBA" id="ARBA00023239"/>
    </source>
</evidence>
<dbReference type="GO" id="GO:0046872">
    <property type="term" value="F:metal ion binding"/>
    <property type="evidence" value="ECO:0007669"/>
    <property type="project" value="UniProtKB-KW"/>
</dbReference>
<keyword evidence="3" id="KW-0862">Zinc</keyword>
<dbReference type="PANTHER" id="PTHR33337:SF40">
    <property type="entry name" value="CENP-V_GFA DOMAIN-CONTAINING PROTEIN-RELATED"/>
    <property type="match status" value="1"/>
</dbReference>
<dbReference type="EMBL" id="CP144103">
    <property type="protein sequence ID" value="WWC90294.1"/>
    <property type="molecule type" value="Genomic_DNA"/>
</dbReference>
<dbReference type="Gene3D" id="3.90.1590.10">
    <property type="entry name" value="glutathione-dependent formaldehyde- activating enzyme (gfa)"/>
    <property type="match status" value="1"/>
</dbReference>
<dbReference type="PANTHER" id="PTHR33337">
    <property type="entry name" value="GFA DOMAIN-CONTAINING PROTEIN"/>
    <property type="match status" value="1"/>
</dbReference>
<evidence type="ECO:0000313" key="6">
    <source>
        <dbReference type="EMBL" id="WWC90294.1"/>
    </source>
</evidence>
<accession>A0AAX4JZL6</accession>
<evidence type="ECO:0000256" key="1">
    <source>
        <dbReference type="ARBA" id="ARBA00005495"/>
    </source>
</evidence>
<gene>
    <name evidence="6" type="ORF">L201_005227</name>
</gene>
<dbReference type="PROSITE" id="PS51891">
    <property type="entry name" value="CENP_V_GFA"/>
    <property type="match status" value="1"/>
</dbReference>
<evidence type="ECO:0000259" key="5">
    <source>
        <dbReference type="PROSITE" id="PS51891"/>
    </source>
</evidence>
<organism evidence="6 7">
    <name type="scientific">Kwoniella dendrophila CBS 6074</name>
    <dbReference type="NCBI Taxonomy" id="1295534"/>
    <lineage>
        <taxon>Eukaryota</taxon>
        <taxon>Fungi</taxon>
        <taxon>Dikarya</taxon>
        <taxon>Basidiomycota</taxon>
        <taxon>Agaricomycotina</taxon>
        <taxon>Tremellomycetes</taxon>
        <taxon>Tremellales</taxon>
        <taxon>Cryptococcaceae</taxon>
        <taxon>Kwoniella</taxon>
    </lineage>
</organism>